<evidence type="ECO:0000313" key="2">
    <source>
        <dbReference type="Proteomes" id="UP000765509"/>
    </source>
</evidence>
<evidence type="ECO:0000313" key="1">
    <source>
        <dbReference type="EMBL" id="MBW0488511.1"/>
    </source>
</evidence>
<name>A0A9Q3CU28_9BASI</name>
<keyword evidence="2" id="KW-1185">Reference proteome</keyword>
<proteinExistence type="predicted"/>
<reference evidence="1" key="1">
    <citation type="submission" date="2021-03" db="EMBL/GenBank/DDBJ databases">
        <title>Draft genome sequence of rust myrtle Austropuccinia psidii MF-1, a brazilian biotype.</title>
        <authorList>
            <person name="Quecine M.C."/>
            <person name="Pachon D.M.R."/>
            <person name="Bonatelli M.L."/>
            <person name="Correr F.H."/>
            <person name="Franceschini L.M."/>
            <person name="Leite T.F."/>
            <person name="Margarido G.R.A."/>
            <person name="Almeida C.A."/>
            <person name="Ferrarezi J.A."/>
            <person name="Labate C.A."/>
        </authorList>
    </citation>
    <scope>NUCLEOTIDE SEQUENCE</scope>
    <source>
        <strain evidence="1">MF-1</strain>
    </source>
</reference>
<sequence>MDYSKPVGTHKTKKKDQKVVTNYFQKLLQEIFEIKKKSEQQKINKEDINMHSASSSRIPHNPDESKEEIINEDTMQGQENISDVERLHQKMLEMQQ</sequence>
<dbReference type="AlphaFoldDB" id="A0A9Q3CU28"/>
<organism evidence="1 2">
    <name type="scientific">Austropuccinia psidii MF-1</name>
    <dbReference type="NCBI Taxonomy" id="1389203"/>
    <lineage>
        <taxon>Eukaryota</taxon>
        <taxon>Fungi</taxon>
        <taxon>Dikarya</taxon>
        <taxon>Basidiomycota</taxon>
        <taxon>Pucciniomycotina</taxon>
        <taxon>Pucciniomycetes</taxon>
        <taxon>Pucciniales</taxon>
        <taxon>Sphaerophragmiaceae</taxon>
        <taxon>Austropuccinia</taxon>
    </lineage>
</organism>
<gene>
    <name evidence="1" type="ORF">O181_028226</name>
</gene>
<dbReference type="Proteomes" id="UP000765509">
    <property type="component" value="Unassembled WGS sequence"/>
</dbReference>
<protein>
    <submittedName>
        <fullName evidence="1">Uncharacterized protein</fullName>
    </submittedName>
</protein>
<accession>A0A9Q3CU28</accession>
<comment type="caution">
    <text evidence="1">The sequence shown here is derived from an EMBL/GenBank/DDBJ whole genome shotgun (WGS) entry which is preliminary data.</text>
</comment>
<dbReference type="EMBL" id="AVOT02009631">
    <property type="protein sequence ID" value="MBW0488511.1"/>
    <property type="molecule type" value="Genomic_DNA"/>
</dbReference>